<proteinExistence type="predicted"/>
<protein>
    <submittedName>
        <fullName evidence="1">Uncharacterized protein</fullName>
    </submittedName>
</protein>
<sequence length="32" mass="3509">MKVAWLVGLSDMGYDMGFEMGKLGFCLILLGI</sequence>
<organism evidence="1">
    <name type="scientific">virus sp. ctiha2</name>
    <dbReference type="NCBI Taxonomy" id="2827299"/>
    <lineage>
        <taxon>Viruses</taxon>
    </lineage>
</organism>
<evidence type="ECO:0000313" key="1">
    <source>
        <dbReference type="EMBL" id="DAE30479.1"/>
    </source>
</evidence>
<dbReference type="EMBL" id="BK059104">
    <property type="protein sequence ID" value="DAE30479.1"/>
    <property type="molecule type" value="Genomic_DNA"/>
</dbReference>
<name>A0A8S5RGI5_9VIRU</name>
<reference evidence="1" key="1">
    <citation type="journal article" date="2021" name="Proc. Natl. Acad. Sci. U.S.A.">
        <title>A Catalog of Tens of Thousands of Viruses from Human Metagenomes Reveals Hidden Associations with Chronic Diseases.</title>
        <authorList>
            <person name="Tisza M.J."/>
            <person name="Buck C.B."/>
        </authorList>
    </citation>
    <scope>NUCLEOTIDE SEQUENCE</scope>
    <source>
        <strain evidence="1">Ctiha2</strain>
    </source>
</reference>
<accession>A0A8S5RGI5</accession>